<keyword evidence="3" id="KW-0804">Transcription</keyword>
<dbReference type="InterPro" id="IPR000843">
    <property type="entry name" value="HTH_LacI"/>
</dbReference>
<evidence type="ECO:0000313" key="5">
    <source>
        <dbReference type="EMBL" id="MCB8889610.1"/>
    </source>
</evidence>
<dbReference type="SUPFAM" id="SSF53822">
    <property type="entry name" value="Periplasmic binding protein-like I"/>
    <property type="match status" value="1"/>
</dbReference>
<evidence type="ECO:0000256" key="1">
    <source>
        <dbReference type="ARBA" id="ARBA00023015"/>
    </source>
</evidence>
<proteinExistence type="predicted"/>
<organism evidence="5 6">
    <name type="scientific">Vreelandella malpeensis</name>
    <dbReference type="NCBI Taxonomy" id="1172368"/>
    <lineage>
        <taxon>Bacteria</taxon>
        <taxon>Pseudomonadati</taxon>
        <taxon>Pseudomonadota</taxon>
        <taxon>Gammaproteobacteria</taxon>
        <taxon>Oceanospirillales</taxon>
        <taxon>Halomonadaceae</taxon>
        <taxon>Vreelandella</taxon>
    </lineage>
</organism>
<feature type="domain" description="HTH lacI-type" evidence="4">
    <location>
        <begin position="7"/>
        <end position="62"/>
    </location>
</feature>
<evidence type="ECO:0000313" key="6">
    <source>
        <dbReference type="Proteomes" id="UP001319882"/>
    </source>
</evidence>
<dbReference type="SUPFAM" id="SSF47413">
    <property type="entry name" value="lambda repressor-like DNA-binding domains"/>
    <property type="match status" value="1"/>
</dbReference>
<evidence type="ECO:0000256" key="3">
    <source>
        <dbReference type="ARBA" id="ARBA00023163"/>
    </source>
</evidence>
<comment type="caution">
    <text evidence="5">The sequence shown here is derived from an EMBL/GenBank/DDBJ whole genome shotgun (WGS) entry which is preliminary data.</text>
</comment>
<evidence type="ECO:0000256" key="2">
    <source>
        <dbReference type="ARBA" id="ARBA00023125"/>
    </source>
</evidence>
<dbReference type="InterPro" id="IPR001761">
    <property type="entry name" value="Peripla_BP/Lac1_sug-bd_dom"/>
</dbReference>
<dbReference type="InterPro" id="IPR028082">
    <property type="entry name" value="Peripla_BP_I"/>
</dbReference>
<dbReference type="Gene3D" id="1.10.260.40">
    <property type="entry name" value="lambda repressor-like DNA-binding domains"/>
    <property type="match status" value="1"/>
</dbReference>
<dbReference type="PANTHER" id="PTHR30146">
    <property type="entry name" value="LACI-RELATED TRANSCRIPTIONAL REPRESSOR"/>
    <property type="match status" value="1"/>
</dbReference>
<accession>A0ABS8DUP8</accession>
<sequence>MADSSRATLIEVADRARTSKTSVSRFFSGERDRLSAPLQARIDQAARELGYHPNLMARGLKGAGSKLLGMVVADIRNPFSVAAVHAVERAARERGYALIVCNTDNDPEQERRHLELLAAYQVEGVIVNAAGDPHAQLHALRHRGVPVVLLDREIASLESEAVGLDDALAVDLALDHLEGQGYETLLFVTNAPQAASARKARLARFIERSAKRGFPVTTLTTLEPAVLLTTLGTFTREAHETPTAVLCANATATLSVTQAFNALHLPLGEVGLLGIDELDWCALVGPGITTLAQPFDAIAEAALARLLDDCSTPARFAPHLIARGSTRRPGTPPALP</sequence>
<keyword evidence="1" id="KW-0805">Transcription regulation</keyword>
<dbReference type="Proteomes" id="UP001319882">
    <property type="component" value="Unassembled WGS sequence"/>
</dbReference>
<dbReference type="Pfam" id="PF00356">
    <property type="entry name" value="LacI"/>
    <property type="match status" value="1"/>
</dbReference>
<dbReference type="PANTHER" id="PTHR30146:SF145">
    <property type="entry name" value="RIBOSE OPERON REPRESSOR"/>
    <property type="match status" value="1"/>
</dbReference>
<dbReference type="Pfam" id="PF00532">
    <property type="entry name" value="Peripla_BP_1"/>
    <property type="match status" value="1"/>
</dbReference>
<evidence type="ECO:0000259" key="4">
    <source>
        <dbReference type="PROSITE" id="PS50932"/>
    </source>
</evidence>
<name>A0ABS8DUP8_9GAMM</name>
<dbReference type="CDD" id="cd01392">
    <property type="entry name" value="HTH_LacI"/>
    <property type="match status" value="1"/>
</dbReference>
<dbReference type="SMART" id="SM00354">
    <property type="entry name" value="HTH_LACI"/>
    <property type="match status" value="1"/>
</dbReference>
<keyword evidence="2" id="KW-0238">DNA-binding</keyword>
<dbReference type="EMBL" id="WHVL01000004">
    <property type="protein sequence ID" value="MCB8889610.1"/>
    <property type="molecule type" value="Genomic_DNA"/>
</dbReference>
<reference evidence="5 6" key="1">
    <citation type="journal article" date="2021" name="Sci. Rep.">
        <title>Genome analysis of a halophilic bacterium Halomonas malpeensis YU-PRIM-29(T) reveals its exopolysaccharide and pigment producing capabilities.</title>
        <authorList>
            <person name="Athmika"/>
            <person name="Ghate S.D."/>
            <person name="Arun A.B."/>
            <person name="Rao S.S."/>
            <person name="Kumar S.T.A."/>
            <person name="Kandiyil M.K."/>
            <person name="Saptami K."/>
            <person name="Rekha P.D."/>
        </authorList>
    </citation>
    <scope>NUCLEOTIDE SEQUENCE [LARGE SCALE GENOMIC DNA]</scope>
    <source>
        <strain evidence="6">prim 29</strain>
    </source>
</reference>
<gene>
    <name evidence="5" type="ORF">GEV37_10850</name>
</gene>
<protein>
    <submittedName>
        <fullName evidence="5">Substrate-binding domain-containing protein</fullName>
    </submittedName>
</protein>
<keyword evidence="6" id="KW-1185">Reference proteome</keyword>
<dbReference type="PROSITE" id="PS50932">
    <property type="entry name" value="HTH_LACI_2"/>
    <property type="match status" value="1"/>
</dbReference>
<dbReference type="Gene3D" id="3.40.50.2300">
    <property type="match status" value="2"/>
</dbReference>
<dbReference type="RefSeq" id="WP_227390278.1">
    <property type="nucleotide sequence ID" value="NZ_JBHSCJ010000002.1"/>
</dbReference>
<dbReference type="InterPro" id="IPR010982">
    <property type="entry name" value="Lambda_DNA-bd_dom_sf"/>
</dbReference>